<keyword evidence="2" id="KW-1185">Reference proteome</keyword>
<dbReference type="AlphaFoldDB" id="A0AAD5JLV6"/>
<accession>A0AAD5JLV6</accession>
<gene>
    <name evidence="1" type="ORF">BDA99DRAFT_447885</name>
</gene>
<dbReference type="SUPFAM" id="SSF50978">
    <property type="entry name" value="WD40 repeat-like"/>
    <property type="match status" value="1"/>
</dbReference>
<proteinExistence type="predicted"/>
<dbReference type="PANTHER" id="PTHR47232">
    <property type="entry name" value="TRANSDUCIN FAMILY PROTEIN / WD-40 REPEAT FAMILY PROTEIN"/>
    <property type="match status" value="1"/>
</dbReference>
<name>A0AAD5JLV6_9FUNG</name>
<dbReference type="EMBL" id="JAIXMP010000052">
    <property type="protein sequence ID" value="KAI9245381.1"/>
    <property type="molecule type" value="Genomic_DNA"/>
</dbReference>
<evidence type="ECO:0000313" key="2">
    <source>
        <dbReference type="Proteomes" id="UP001209540"/>
    </source>
</evidence>
<dbReference type="Proteomes" id="UP001209540">
    <property type="component" value="Unassembled WGS sequence"/>
</dbReference>
<dbReference type="InterPro" id="IPR036322">
    <property type="entry name" value="WD40_repeat_dom_sf"/>
</dbReference>
<dbReference type="PANTHER" id="PTHR47232:SF1">
    <property type="entry name" value="TRANSDUCIN FAMILY PROTEIN _ WD-40 REPEAT FAMILY PROTEIN"/>
    <property type="match status" value="1"/>
</dbReference>
<sequence length="129" mass="14546">NLICYSQAQTSNQFTVYDQRIHGVRGLKLSFGFSETENLSRYIKPDWQQDGYIVVCGSQSESKVHFWDIRYSGVGRGPCFSLLTQGATPSRVLRTLLLPDRNTLVSVSSTRTMTWTDYTVQPNSTISAI</sequence>
<comment type="caution">
    <text evidence="1">The sequence shown here is derived from an EMBL/GenBank/DDBJ whole genome shotgun (WGS) entry which is preliminary data.</text>
</comment>
<protein>
    <submittedName>
        <fullName evidence="1">Uncharacterized protein</fullName>
    </submittedName>
</protein>
<reference evidence="1" key="2">
    <citation type="submission" date="2023-02" db="EMBL/GenBank/DDBJ databases">
        <authorList>
            <consortium name="DOE Joint Genome Institute"/>
            <person name="Mondo S.J."/>
            <person name="Chang Y."/>
            <person name="Wang Y."/>
            <person name="Ahrendt S."/>
            <person name="Andreopoulos W."/>
            <person name="Barry K."/>
            <person name="Beard J."/>
            <person name="Benny G.L."/>
            <person name="Blankenship S."/>
            <person name="Bonito G."/>
            <person name="Cuomo C."/>
            <person name="Desiro A."/>
            <person name="Gervers K.A."/>
            <person name="Hundley H."/>
            <person name="Kuo A."/>
            <person name="LaButti K."/>
            <person name="Lang B.F."/>
            <person name="Lipzen A."/>
            <person name="O'Donnell K."/>
            <person name="Pangilinan J."/>
            <person name="Reynolds N."/>
            <person name="Sandor L."/>
            <person name="Smith M.W."/>
            <person name="Tsang A."/>
            <person name="Grigoriev I.V."/>
            <person name="Stajich J.E."/>
            <person name="Spatafora J.W."/>
        </authorList>
    </citation>
    <scope>NUCLEOTIDE SEQUENCE</scope>
    <source>
        <strain evidence="1">RSA 2281</strain>
    </source>
</reference>
<reference evidence="1" key="1">
    <citation type="journal article" date="2022" name="IScience">
        <title>Evolution of zygomycete secretomes and the origins of terrestrial fungal ecologies.</title>
        <authorList>
            <person name="Chang Y."/>
            <person name="Wang Y."/>
            <person name="Mondo S."/>
            <person name="Ahrendt S."/>
            <person name="Andreopoulos W."/>
            <person name="Barry K."/>
            <person name="Beard J."/>
            <person name="Benny G.L."/>
            <person name="Blankenship S."/>
            <person name="Bonito G."/>
            <person name="Cuomo C."/>
            <person name="Desiro A."/>
            <person name="Gervers K.A."/>
            <person name="Hundley H."/>
            <person name="Kuo A."/>
            <person name="LaButti K."/>
            <person name="Lang B.F."/>
            <person name="Lipzen A."/>
            <person name="O'Donnell K."/>
            <person name="Pangilinan J."/>
            <person name="Reynolds N."/>
            <person name="Sandor L."/>
            <person name="Smith M.E."/>
            <person name="Tsang A."/>
            <person name="Grigoriev I.V."/>
            <person name="Stajich J.E."/>
            <person name="Spatafora J.W."/>
        </authorList>
    </citation>
    <scope>NUCLEOTIDE SEQUENCE</scope>
    <source>
        <strain evidence="1">RSA 2281</strain>
    </source>
</reference>
<feature type="non-terminal residue" evidence="1">
    <location>
        <position position="1"/>
    </location>
</feature>
<evidence type="ECO:0000313" key="1">
    <source>
        <dbReference type="EMBL" id="KAI9245381.1"/>
    </source>
</evidence>
<organism evidence="1 2">
    <name type="scientific">Phascolomyces articulosus</name>
    <dbReference type="NCBI Taxonomy" id="60185"/>
    <lineage>
        <taxon>Eukaryota</taxon>
        <taxon>Fungi</taxon>
        <taxon>Fungi incertae sedis</taxon>
        <taxon>Mucoromycota</taxon>
        <taxon>Mucoromycotina</taxon>
        <taxon>Mucoromycetes</taxon>
        <taxon>Mucorales</taxon>
        <taxon>Lichtheimiaceae</taxon>
        <taxon>Phascolomyces</taxon>
    </lineage>
</organism>